<sequence length="197" mass="22091">MDKIAAIVLASGKAMRFKSNKLLYEVNSKPIIYYAIDNVARSNFQQRIIVLRSPEISDYSERFGYKVVWNKDYENGMSSSIIHGIENVSPDIEAAMIIPGDMPLLDSNTFNGLIEHFKSSGKGISGFEYNGTIISPVIFARKYFSELKELGGDKGAKSIIVKHYGDFSHMIISGDLLIDIDTMDDALKFKNLIKHKN</sequence>
<dbReference type="GO" id="GO:0016779">
    <property type="term" value="F:nucleotidyltransferase activity"/>
    <property type="evidence" value="ECO:0007669"/>
    <property type="project" value="UniProtKB-ARBA"/>
</dbReference>
<feature type="domain" description="MobA-like NTP transferase" evidence="1">
    <location>
        <begin position="6"/>
        <end position="163"/>
    </location>
</feature>
<dbReference type="GeneID" id="31676267"/>
<dbReference type="STRING" id="74969.FAD_0764"/>
<dbReference type="Pfam" id="PF12804">
    <property type="entry name" value="NTP_transf_3"/>
    <property type="match status" value="1"/>
</dbReference>
<dbReference type="InterPro" id="IPR025877">
    <property type="entry name" value="MobA-like_NTP_Trfase"/>
</dbReference>
<dbReference type="Gene3D" id="3.90.550.10">
    <property type="entry name" value="Spore Coat Polysaccharide Biosynthesis Protein SpsA, Chain A"/>
    <property type="match status" value="1"/>
</dbReference>
<dbReference type="PANTHER" id="PTHR43777:SF1">
    <property type="entry name" value="MOLYBDENUM COFACTOR CYTIDYLYLTRANSFERASE"/>
    <property type="match status" value="1"/>
</dbReference>
<dbReference type="Proteomes" id="UP000192050">
    <property type="component" value="Chromosome"/>
</dbReference>
<evidence type="ECO:0000313" key="3">
    <source>
        <dbReference type="Proteomes" id="UP000192050"/>
    </source>
</evidence>
<protein>
    <submittedName>
        <fullName evidence="2">Glycosyltransferase family protein</fullName>
    </submittedName>
</protein>
<reference evidence="2 3" key="1">
    <citation type="submission" date="2011-10" db="EMBL/GenBank/DDBJ databases">
        <title>Metabolic and evolutionary patterns in the extreme acidophile Ferroplasma acidiphilum.</title>
        <authorList>
            <person name="Golyshina O.V."/>
            <person name="Kozyavkin S.A."/>
            <person name="Tatusov R.L."/>
            <person name="Slesarev A.I."/>
            <person name="Golyshin P.N."/>
        </authorList>
    </citation>
    <scope>NUCLEOTIDE SEQUENCE [LARGE SCALE GENOMIC DNA]</scope>
    <source>
        <strain evidence="3">Y</strain>
    </source>
</reference>
<accession>A0A1V0N3E9</accession>
<organism evidence="2 3">
    <name type="scientific">Ferroplasma acidiphilum</name>
    <dbReference type="NCBI Taxonomy" id="74969"/>
    <lineage>
        <taxon>Archaea</taxon>
        <taxon>Methanobacteriati</taxon>
        <taxon>Thermoplasmatota</taxon>
        <taxon>Thermoplasmata</taxon>
        <taxon>Thermoplasmatales</taxon>
        <taxon>Ferroplasmaceae</taxon>
        <taxon>Ferroplasma</taxon>
    </lineage>
</organism>
<dbReference type="PANTHER" id="PTHR43777">
    <property type="entry name" value="MOLYBDENUM COFACTOR CYTIDYLYLTRANSFERASE"/>
    <property type="match status" value="1"/>
</dbReference>
<dbReference type="OrthoDB" id="28434at2157"/>
<dbReference type="InterPro" id="IPR029044">
    <property type="entry name" value="Nucleotide-diphossugar_trans"/>
</dbReference>
<dbReference type="CDD" id="cd04182">
    <property type="entry name" value="GT_2_like_f"/>
    <property type="match status" value="1"/>
</dbReference>
<dbReference type="AlphaFoldDB" id="A0A1V0N3E9"/>
<proteinExistence type="predicted"/>
<evidence type="ECO:0000259" key="1">
    <source>
        <dbReference type="Pfam" id="PF12804"/>
    </source>
</evidence>
<name>A0A1V0N3E9_9ARCH</name>
<dbReference type="EMBL" id="CP015363">
    <property type="protein sequence ID" value="ARD84668.1"/>
    <property type="molecule type" value="Genomic_DNA"/>
</dbReference>
<keyword evidence="2" id="KW-0808">Transferase</keyword>
<dbReference type="RefSeq" id="WP_081141938.1">
    <property type="nucleotide sequence ID" value="NZ_CP015363.1"/>
</dbReference>
<dbReference type="SUPFAM" id="SSF53448">
    <property type="entry name" value="Nucleotide-diphospho-sugar transferases"/>
    <property type="match status" value="1"/>
</dbReference>
<dbReference type="KEGG" id="fai:FAD_0764"/>
<gene>
    <name evidence="2" type="ORF">FAD_0764</name>
</gene>
<evidence type="ECO:0000313" key="2">
    <source>
        <dbReference type="EMBL" id="ARD84668.1"/>
    </source>
</evidence>
<keyword evidence="3" id="KW-1185">Reference proteome</keyword>